<dbReference type="EMBL" id="JAAGAX010000005">
    <property type="protein sequence ID" value="KAF2313808.1"/>
    <property type="molecule type" value="Genomic_DNA"/>
</dbReference>
<dbReference type="InterPro" id="IPR050162">
    <property type="entry name" value="MsrA_MetSO_reductase"/>
</dbReference>
<dbReference type="PANTHER" id="PTHR42799:SF26">
    <property type="entry name" value="PEPTIDE-METHIONINE (S)-S-OXIDE REDUCTASE"/>
    <property type="match status" value="1"/>
</dbReference>
<gene>
    <name evidence="7" type="ORF">GH714_013538</name>
    <name evidence="8" type="ORF">GH714_013556</name>
</gene>
<name>A0A6A6MN91_HEVBR</name>
<evidence type="ECO:0000256" key="4">
    <source>
        <dbReference type="ARBA" id="ARBA00030273"/>
    </source>
</evidence>
<comment type="caution">
    <text evidence="8">The sequence shown here is derived from an EMBL/GenBank/DDBJ whole genome shotgun (WGS) entry which is preliminary data.</text>
</comment>
<protein>
    <recommendedName>
        <fullName evidence="2">peptide-methionine (S)-S-oxide reductase</fullName>
        <ecNumber evidence="2">1.8.4.11</ecNumber>
    </recommendedName>
    <alternativeName>
        <fullName evidence="5">Peptide-methionine (S)-S-oxide reductase</fullName>
    </alternativeName>
    <alternativeName>
        <fullName evidence="4">Protein-methionine-S-oxide reductase</fullName>
    </alternativeName>
</protein>
<accession>A0A6A6MN91</accession>
<reference evidence="8 9" key="1">
    <citation type="journal article" date="2020" name="Mol. Plant">
        <title>The Chromosome-Based Rubber Tree Genome Provides New Insights into Spurge Genome Evolution and Rubber Biosynthesis.</title>
        <authorList>
            <person name="Liu J."/>
            <person name="Shi C."/>
            <person name="Shi C.C."/>
            <person name="Li W."/>
            <person name="Zhang Q.J."/>
            <person name="Zhang Y."/>
            <person name="Li K."/>
            <person name="Lu H.F."/>
            <person name="Shi C."/>
            <person name="Zhu S.T."/>
            <person name="Xiao Z.Y."/>
            <person name="Nan H."/>
            <person name="Yue Y."/>
            <person name="Zhu X.G."/>
            <person name="Wu Y."/>
            <person name="Hong X.N."/>
            <person name="Fan G.Y."/>
            <person name="Tong Y."/>
            <person name="Zhang D."/>
            <person name="Mao C.L."/>
            <person name="Liu Y.L."/>
            <person name="Hao S.J."/>
            <person name="Liu W.Q."/>
            <person name="Lv M.Q."/>
            <person name="Zhang H.B."/>
            <person name="Liu Y."/>
            <person name="Hu-Tang G.R."/>
            <person name="Wang J.P."/>
            <person name="Wang J.H."/>
            <person name="Sun Y.H."/>
            <person name="Ni S.B."/>
            <person name="Chen W.B."/>
            <person name="Zhang X.C."/>
            <person name="Jiao Y.N."/>
            <person name="Eichler E.E."/>
            <person name="Li G.H."/>
            <person name="Liu X."/>
            <person name="Gao L.Z."/>
        </authorList>
    </citation>
    <scope>NUCLEOTIDE SEQUENCE [LARGE SCALE GENOMIC DNA]</scope>
    <source>
        <strain evidence="9">cv. GT1</strain>
        <tissue evidence="8">Leaf</tissue>
    </source>
</reference>
<dbReference type="SUPFAM" id="SSF55068">
    <property type="entry name" value="Peptide methionine sulfoxide reductase"/>
    <property type="match status" value="1"/>
</dbReference>
<dbReference type="Pfam" id="PF01625">
    <property type="entry name" value="PMSR"/>
    <property type="match status" value="1"/>
</dbReference>
<evidence type="ECO:0000256" key="5">
    <source>
        <dbReference type="ARBA" id="ARBA00030643"/>
    </source>
</evidence>
<evidence type="ECO:0000256" key="1">
    <source>
        <dbReference type="ARBA" id="ARBA00005591"/>
    </source>
</evidence>
<dbReference type="EC" id="1.8.4.11" evidence="2"/>
<keyword evidence="3" id="KW-0560">Oxidoreductase</keyword>
<dbReference type="AlphaFoldDB" id="A0A6A6MN91"/>
<keyword evidence="9" id="KW-1185">Reference proteome</keyword>
<organism evidence="8 9">
    <name type="scientific">Hevea brasiliensis</name>
    <name type="common">Para rubber tree</name>
    <name type="synonym">Siphonia brasiliensis</name>
    <dbReference type="NCBI Taxonomy" id="3981"/>
    <lineage>
        <taxon>Eukaryota</taxon>
        <taxon>Viridiplantae</taxon>
        <taxon>Streptophyta</taxon>
        <taxon>Embryophyta</taxon>
        <taxon>Tracheophyta</taxon>
        <taxon>Spermatophyta</taxon>
        <taxon>Magnoliopsida</taxon>
        <taxon>eudicotyledons</taxon>
        <taxon>Gunneridae</taxon>
        <taxon>Pentapetalae</taxon>
        <taxon>rosids</taxon>
        <taxon>fabids</taxon>
        <taxon>Malpighiales</taxon>
        <taxon>Euphorbiaceae</taxon>
        <taxon>Crotonoideae</taxon>
        <taxon>Micrandreae</taxon>
        <taxon>Hevea</taxon>
    </lineage>
</organism>
<dbReference type="EMBL" id="JAAGAX010000005">
    <property type="protein sequence ID" value="KAF2313804.1"/>
    <property type="molecule type" value="Genomic_DNA"/>
</dbReference>
<dbReference type="NCBIfam" id="TIGR00401">
    <property type="entry name" value="msrA"/>
    <property type="match status" value="1"/>
</dbReference>
<feature type="domain" description="Peptide methionine sulphoxide reductase MsrA" evidence="6">
    <location>
        <begin position="35"/>
        <end position="185"/>
    </location>
</feature>
<evidence type="ECO:0000256" key="3">
    <source>
        <dbReference type="ARBA" id="ARBA00023002"/>
    </source>
</evidence>
<evidence type="ECO:0000313" key="9">
    <source>
        <dbReference type="Proteomes" id="UP000467840"/>
    </source>
</evidence>
<evidence type="ECO:0000259" key="6">
    <source>
        <dbReference type="Pfam" id="PF01625"/>
    </source>
</evidence>
<evidence type="ECO:0000313" key="8">
    <source>
        <dbReference type="EMBL" id="KAF2313808.1"/>
    </source>
</evidence>
<comment type="similarity">
    <text evidence="1">Belongs to the MsrA Met sulfoxide reductase family.</text>
</comment>
<proteinExistence type="inferred from homology"/>
<dbReference type="HAMAP" id="MF_01401">
    <property type="entry name" value="MsrA"/>
    <property type="match status" value="1"/>
</dbReference>
<dbReference type="GO" id="GO:0005737">
    <property type="term" value="C:cytoplasm"/>
    <property type="evidence" value="ECO:0007669"/>
    <property type="project" value="TreeGrafter"/>
</dbReference>
<dbReference type="InterPro" id="IPR002569">
    <property type="entry name" value="Met_Sox_Rdtase_MsrA_dom"/>
</dbReference>
<dbReference type="GO" id="GO:0034599">
    <property type="term" value="P:cellular response to oxidative stress"/>
    <property type="evidence" value="ECO:0007669"/>
    <property type="project" value="TreeGrafter"/>
</dbReference>
<dbReference type="InterPro" id="IPR036509">
    <property type="entry name" value="Met_Sox_Rdtase_MsrA_sf"/>
</dbReference>
<evidence type="ECO:0000256" key="2">
    <source>
        <dbReference type="ARBA" id="ARBA00012502"/>
    </source>
</evidence>
<sequence>MYELLSQFKAQVPHHSLVFDDTVTATIVQPEFLSEAVFAGGSFWYLEAAFGRVDGVIKTATGYCRGTWEKPTYREVREGRTGHTEAAKVIFDNRRLSYRFFCDIFWDTHDPTNKDYLNFCLSTHYRSAIFYYNEEERKQAHQSKIRRQMKLNKRIVTKIVLLDSTFYMAENQNQKYYLQKRYRVCESLSLRSTEQFVESNIACKLNGILAMDGKMIFDKLTAFLETNVLPKQTQSACAEITDDVSKN</sequence>
<evidence type="ECO:0000313" key="7">
    <source>
        <dbReference type="EMBL" id="KAF2313804.1"/>
    </source>
</evidence>
<dbReference type="PANTHER" id="PTHR42799">
    <property type="entry name" value="MITOCHONDRIAL PEPTIDE METHIONINE SULFOXIDE REDUCTASE"/>
    <property type="match status" value="1"/>
</dbReference>
<dbReference type="Proteomes" id="UP000467840">
    <property type="component" value="Chromosome 15"/>
</dbReference>
<dbReference type="GO" id="GO:0008113">
    <property type="term" value="F:peptide-methionine (S)-S-oxide reductase activity"/>
    <property type="evidence" value="ECO:0007669"/>
    <property type="project" value="UniProtKB-EC"/>
</dbReference>
<dbReference type="Gene3D" id="3.30.1060.10">
    <property type="entry name" value="Peptide methionine sulphoxide reductase MsrA"/>
    <property type="match status" value="1"/>
</dbReference>